<keyword evidence="3" id="KW-1185">Reference proteome</keyword>
<accession>A0ABQ5NRP9</accession>
<dbReference type="EMBL" id="BSBI01000001">
    <property type="protein sequence ID" value="GLF92721.1"/>
    <property type="molecule type" value="Genomic_DNA"/>
</dbReference>
<proteinExistence type="predicted"/>
<dbReference type="SUPFAM" id="SSF53448">
    <property type="entry name" value="Nucleotide-diphospho-sugar transferases"/>
    <property type="match status" value="1"/>
</dbReference>
<gene>
    <name evidence="2" type="ORF">SYYSPA8_00510</name>
</gene>
<reference evidence="2 3" key="1">
    <citation type="submission" date="2022-10" db="EMBL/GenBank/DDBJ databases">
        <title>Draft genome sequence of Streptomyces sp. YSPA8.</title>
        <authorList>
            <person name="Moriuchi R."/>
            <person name="Dohra H."/>
            <person name="Yamamura H."/>
            <person name="Kodani S."/>
        </authorList>
    </citation>
    <scope>NUCLEOTIDE SEQUENCE [LARGE SCALE GENOMIC DNA]</scope>
    <source>
        <strain evidence="2 3">YSPA8</strain>
    </source>
</reference>
<dbReference type="InterPro" id="IPR029044">
    <property type="entry name" value="Nucleotide-diphossugar_trans"/>
</dbReference>
<evidence type="ECO:0000313" key="3">
    <source>
        <dbReference type="Proteomes" id="UP001291653"/>
    </source>
</evidence>
<evidence type="ECO:0000256" key="1">
    <source>
        <dbReference type="SAM" id="MobiDB-lite"/>
    </source>
</evidence>
<dbReference type="Proteomes" id="UP001291653">
    <property type="component" value="Unassembled WGS sequence"/>
</dbReference>
<sequence>MNGRTWWQRAVARGYAPLPEPALSVTLVGPGHEATVRLPEQGLPGGFALPAGGLGVLLPTYVARCGPQAQSTALRHLLDALVPVRRAHPDLPLTVWVGMQYGSGERAEAVRRLRALTVLAPPAGATVVGIALPGPGKPRTINAAVRLSRSLGYRGWLWTDDDVRFAGDCLERLVTRFRERGWSGAVGSRVTTLSRATPAARTMHRVSGTTVPPDAYPVAACMVVATGVIAAGIPARRLADDGHVLFELLDVAAADPLHDLEVLPDAVSLVHRPARARDTVRRLRRSLYSHTTCMADYPRPVAAHYFSAILFHGLWPLARWDGSRGTRRGLVRWAVKAVHLGWLCAVAAGLAVRGAAGRPLRSVAWGDEGDFRSPVAGGPHPHEDSDGGDGGAAARRTAAG</sequence>
<comment type="caution">
    <text evidence="2">The sequence shown here is derived from an EMBL/GenBank/DDBJ whole genome shotgun (WGS) entry which is preliminary data.</text>
</comment>
<feature type="region of interest" description="Disordered" evidence="1">
    <location>
        <begin position="371"/>
        <end position="400"/>
    </location>
</feature>
<protein>
    <submittedName>
        <fullName evidence="2">Glycosyltransferase family 2 protein</fullName>
    </submittedName>
</protein>
<name>A0ABQ5NRP9_9ACTN</name>
<dbReference type="RefSeq" id="WP_323444844.1">
    <property type="nucleotide sequence ID" value="NZ_BSBI01000001.1"/>
</dbReference>
<evidence type="ECO:0000313" key="2">
    <source>
        <dbReference type="EMBL" id="GLF92721.1"/>
    </source>
</evidence>
<organism evidence="2 3">
    <name type="scientific">Streptomyces yaizuensis</name>
    <dbReference type="NCBI Taxonomy" id="2989713"/>
    <lineage>
        <taxon>Bacteria</taxon>
        <taxon>Bacillati</taxon>
        <taxon>Actinomycetota</taxon>
        <taxon>Actinomycetes</taxon>
        <taxon>Kitasatosporales</taxon>
        <taxon>Streptomycetaceae</taxon>
        <taxon>Streptomyces</taxon>
    </lineage>
</organism>